<keyword evidence="4" id="KW-0961">Cell wall biogenesis/degradation</keyword>
<dbReference type="Proteomes" id="UP001227126">
    <property type="component" value="Unassembled WGS sequence"/>
</dbReference>
<dbReference type="Pfam" id="PF01510">
    <property type="entry name" value="Amidase_2"/>
    <property type="match status" value="1"/>
</dbReference>
<keyword evidence="7" id="KW-1185">Reference proteome</keyword>
<feature type="domain" description="N-acetylmuramoyl-L-alanine amidase" evidence="5">
    <location>
        <begin position="14"/>
        <end position="183"/>
    </location>
</feature>
<dbReference type="SMART" id="SM00644">
    <property type="entry name" value="Ami_2"/>
    <property type="match status" value="1"/>
</dbReference>
<comment type="caution">
    <text evidence="6">The sequence shown here is derived from an EMBL/GenBank/DDBJ whole genome shotgun (WGS) entry which is preliminary data.</text>
</comment>
<dbReference type="PANTHER" id="PTHR30417:SF1">
    <property type="entry name" value="N-ACETYLMURAMOYL-L-ALANINE AMIDASE AMID"/>
    <property type="match status" value="1"/>
</dbReference>
<dbReference type="SUPFAM" id="SSF55846">
    <property type="entry name" value="N-acetylmuramoyl-L-alanine amidase-like"/>
    <property type="match status" value="1"/>
</dbReference>
<accession>A0ABT7FCA4</accession>
<dbReference type="PANTHER" id="PTHR30417">
    <property type="entry name" value="N-ACETYLMURAMOYL-L-ALANINE AMIDASE AMID"/>
    <property type="match status" value="1"/>
</dbReference>
<evidence type="ECO:0000313" key="7">
    <source>
        <dbReference type="Proteomes" id="UP001227126"/>
    </source>
</evidence>
<protein>
    <recommendedName>
        <fullName evidence="2">N-acetylmuramoyl-L-alanine amidase</fullName>
        <ecNumber evidence="2">3.5.1.28</ecNumber>
    </recommendedName>
</protein>
<dbReference type="InterPro" id="IPR036505">
    <property type="entry name" value="Amidase/PGRP_sf"/>
</dbReference>
<comment type="catalytic activity">
    <reaction evidence="1">
        <text>Hydrolyzes the link between N-acetylmuramoyl residues and L-amino acid residues in certain cell-wall glycopeptides.</text>
        <dbReference type="EC" id="3.5.1.28"/>
    </reaction>
</comment>
<dbReference type="EC" id="3.5.1.28" evidence="2"/>
<dbReference type="InterPro" id="IPR002502">
    <property type="entry name" value="Amidase_domain"/>
</dbReference>
<dbReference type="CDD" id="cd06583">
    <property type="entry name" value="PGRP"/>
    <property type="match status" value="1"/>
</dbReference>
<name>A0ABT7FCA4_9RHOB</name>
<proteinExistence type="predicted"/>
<evidence type="ECO:0000259" key="5">
    <source>
        <dbReference type="SMART" id="SM00644"/>
    </source>
</evidence>
<dbReference type="EMBL" id="JASNJE010000005">
    <property type="protein sequence ID" value="MDK3072746.1"/>
    <property type="molecule type" value="Genomic_DNA"/>
</dbReference>
<evidence type="ECO:0000313" key="6">
    <source>
        <dbReference type="EMBL" id="MDK3072746.1"/>
    </source>
</evidence>
<dbReference type="GO" id="GO:0008745">
    <property type="term" value="F:N-acetylmuramoyl-L-alanine amidase activity"/>
    <property type="evidence" value="ECO:0007669"/>
    <property type="project" value="UniProtKB-EC"/>
</dbReference>
<gene>
    <name evidence="6" type="ORF">QO034_06460</name>
</gene>
<organism evidence="6 7">
    <name type="scientific">Sedimentitalea xiamensis</name>
    <dbReference type="NCBI Taxonomy" id="3050037"/>
    <lineage>
        <taxon>Bacteria</taxon>
        <taxon>Pseudomonadati</taxon>
        <taxon>Pseudomonadota</taxon>
        <taxon>Alphaproteobacteria</taxon>
        <taxon>Rhodobacterales</taxon>
        <taxon>Paracoccaceae</taxon>
        <taxon>Sedimentitalea</taxon>
    </lineage>
</organism>
<sequence>MAIENGLVAGMPFQAARWIGGEITPQIVILHDTASGLTPDSAARYLRDNDRGVSVHFVIEHDGSVVQQVPVNRRANHAGRSSYHGRENCNDFSIGIEIVNPGRMMPYNDAKAQTWYGEVFAISMRGIQEVATPEHGHGLWMPYTGAQIDTVIDLLQALFNGVQTLRDITTHWYVSPGRKTDPNPLFPLEQVRSIIFGREDPRDVEANASVVAGRDDHVRITTPGDSLNLRRWPSFNPNVIAAIPHDTIVPVLRRGEFAGHEWLCVRYGGHEGWIVSRHAVPVFRKEHSR</sequence>
<dbReference type="InterPro" id="IPR051206">
    <property type="entry name" value="NAMLAA_amidase_2"/>
</dbReference>
<dbReference type="Gene3D" id="2.30.30.40">
    <property type="entry name" value="SH3 Domains"/>
    <property type="match status" value="1"/>
</dbReference>
<evidence type="ECO:0000256" key="2">
    <source>
        <dbReference type="ARBA" id="ARBA00011901"/>
    </source>
</evidence>
<evidence type="ECO:0000256" key="1">
    <source>
        <dbReference type="ARBA" id="ARBA00001561"/>
    </source>
</evidence>
<dbReference type="RefSeq" id="WP_284484681.1">
    <property type="nucleotide sequence ID" value="NZ_JASNJE010000005.1"/>
</dbReference>
<reference evidence="6 7" key="1">
    <citation type="submission" date="2023-05" db="EMBL/GenBank/DDBJ databases">
        <title>Sedimentitalea sp. nov. JM2-8.</title>
        <authorList>
            <person name="Huang J."/>
        </authorList>
    </citation>
    <scope>NUCLEOTIDE SEQUENCE [LARGE SCALE GENOMIC DNA]</scope>
    <source>
        <strain evidence="6 7">JM2-8</strain>
    </source>
</reference>
<evidence type="ECO:0000256" key="3">
    <source>
        <dbReference type="ARBA" id="ARBA00022801"/>
    </source>
</evidence>
<evidence type="ECO:0000256" key="4">
    <source>
        <dbReference type="ARBA" id="ARBA00023316"/>
    </source>
</evidence>
<dbReference type="Gene3D" id="3.40.80.10">
    <property type="entry name" value="Peptidoglycan recognition protein-like"/>
    <property type="match status" value="1"/>
</dbReference>
<keyword evidence="3 6" id="KW-0378">Hydrolase</keyword>